<protein>
    <submittedName>
        <fullName evidence="3">Uncharacterized protein</fullName>
    </submittedName>
</protein>
<feature type="region of interest" description="Disordered" evidence="1">
    <location>
        <begin position="35"/>
        <end position="133"/>
    </location>
</feature>
<evidence type="ECO:0000256" key="2">
    <source>
        <dbReference type="SAM" id="Phobius"/>
    </source>
</evidence>
<evidence type="ECO:0000313" key="3">
    <source>
        <dbReference type="EMBL" id="KAG5174264.1"/>
    </source>
</evidence>
<feature type="compositionally biased region" description="Low complexity" evidence="1">
    <location>
        <begin position="113"/>
        <end position="125"/>
    </location>
</feature>
<proteinExistence type="predicted"/>
<evidence type="ECO:0000256" key="1">
    <source>
        <dbReference type="SAM" id="MobiDB-lite"/>
    </source>
</evidence>
<feature type="compositionally biased region" description="Pro residues" evidence="1">
    <location>
        <begin position="79"/>
        <end position="90"/>
    </location>
</feature>
<feature type="compositionally biased region" description="Polar residues" evidence="1">
    <location>
        <begin position="222"/>
        <end position="240"/>
    </location>
</feature>
<comment type="caution">
    <text evidence="3">The sequence shown here is derived from an EMBL/GenBank/DDBJ whole genome shotgun (WGS) entry which is preliminary data.</text>
</comment>
<organism evidence="3">
    <name type="scientific">Psilocybe cubensis</name>
    <name type="common">Psychedelic mushroom</name>
    <name type="synonym">Stropharia cubensis</name>
    <dbReference type="NCBI Taxonomy" id="181762"/>
    <lineage>
        <taxon>Eukaryota</taxon>
        <taxon>Fungi</taxon>
        <taxon>Dikarya</taxon>
        <taxon>Basidiomycota</taxon>
        <taxon>Agaricomycotina</taxon>
        <taxon>Agaricomycetes</taxon>
        <taxon>Agaricomycetidae</taxon>
        <taxon>Agaricales</taxon>
        <taxon>Agaricineae</taxon>
        <taxon>Strophariaceae</taxon>
        <taxon>Psilocybe</taxon>
    </lineage>
</organism>
<dbReference type="AlphaFoldDB" id="A0A8H7YAD1"/>
<gene>
    <name evidence="3" type="ORF">JR316_000922</name>
</gene>
<feature type="transmembrane region" description="Helical" evidence="2">
    <location>
        <begin position="479"/>
        <end position="502"/>
    </location>
</feature>
<accession>A0A8H7YAD1</accession>
<feature type="region of interest" description="Disordered" evidence="1">
    <location>
        <begin position="1"/>
        <end position="23"/>
    </location>
</feature>
<keyword evidence="2" id="KW-0812">Transmembrane</keyword>
<name>A0A8H7YAD1_PSICU</name>
<keyword evidence="2" id="KW-1133">Transmembrane helix</keyword>
<feature type="region of interest" description="Disordered" evidence="1">
    <location>
        <begin position="156"/>
        <end position="250"/>
    </location>
</feature>
<dbReference type="EMBL" id="JAFIQS010000001">
    <property type="protein sequence ID" value="KAG5174264.1"/>
    <property type="molecule type" value="Genomic_DNA"/>
</dbReference>
<keyword evidence="2" id="KW-0472">Membrane</keyword>
<feature type="compositionally biased region" description="Low complexity" evidence="1">
    <location>
        <begin position="68"/>
        <end position="78"/>
    </location>
</feature>
<reference evidence="3" key="1">
    <citation type="submission" date="2021-02" db="EMBL/GenBank/DDBJ databases">
        <title>Psilocybe cubensis genome.</title>
        <authorList>
            <person name="Mckernan K.J."/>
            <person name="Crawford S."/>
            <person name="Trippe A."/>
            <person name="Kane L.T."/>
            <person name="Mclaughlin S."/>
        </authorList>
    </citation>
    <scope>NUCLEOTIDE SEQUENCE [LARGE SCALE GENOMIC DNA]</scope>
    <source>
        <strain evidence="3">MGC-MH-2018</strain>
    </source>
</reference>
<sequence>MSINRKNRYPQGPRHVSGASLDTNASGIAESTISLGLSRFPEPPSSIPSTPLRTNFEAASPSRIAFGSPSLSPISPLRRAPPPPPPPRVPVIPSTDPSPSLDPITASSSHPVSLASQPASSSASAVDWNDGASSIGLDAAEDRLLPTSFITSLLQENKELRKNKRSSYSSDAFSGISEMTYPPIVNRPESSNSRYVSGKPGPNQRLLDSRSPPPSSFPRPSKASTKSSNRQSDGSDTLHSIQGYPSIGKVVNGNTSGGMYGPAPPYSKSASSQLSAGSMGSVEKGYQNKLSTAYEGDEQILEYAKAHDWPVLTEAQRRSARDDTSKDPLARDSVHSLKSMAPSFMSKISGISLRHILPWRRVKPLPPVPLIPNMTLAAQNAQRKEEETAPLPDLVNRADILREMLDNGHRPYDSSHNSVYQSLPNPAAMRYDQYEAEARRLGFQGGSVQTTSIHVDPSPTVGRRRTSALAFASTKKKRMYFIISVVLIAILAAIGTGVGISIGKKKSSQPSCTGNFVGTGCTLDATCVCTSTSGCNGLAQALIDLIPIVNQQLQANFTASSVYSNIWMMQGSPTTNNCASQAILVDVGKGLDQVMFPNRTQWARAAMMWNAVQTQDMDSAQKMTQFVQSRPWNDISSSDGPTANSGGAFSATLSGYNYDFAAQTVTQPSGSFAALSQASKAQISRVSSTAQAALDRMYSIAQASSIQQQTALKKYWTSVLLQRASDLPTFKSAFSVAPILLPFNASAPSIRNLYSSSPSSLFPPPLSCYPGLSSSALQQINSVETSVFGLQAASSASQFDSACYPDRPIYGVLDVLRLRLPFLDTRSGVVREAAVLTRDATSRAVIYKGELLSTLLSGSSSNTAPFTPAQLDPRQFGTISLADHVILQYLSSIPDITITNALVRFILDTATKPPAPPDISSSLYQSLQSIPALEVAIFGQVPPSDLTSTVAPFTNPSGSFFFGSDDASALRNWTINTVSGSVVWTQNATSPLIVRDKSLSNTTITQTWNAISLAITHNIPNIGLANITTTFTNTGDFSIS</sequence>